<accession>A0A927MAH3</accession>
<dbReference type="Proteomes" id="UP000649753">
    <property type="component" value="Unassembled WGS sequence"/>
</dbReference>
<dbReference type="InterPro" id="IPR017871">
    <property type="entry name" value="ABC_transporter-like_CS"/>
</dbReference>
<dbReference type="RefSeq" id="WP_192769045.1">
    <property type="nucleotide sequence ID" value="NZ_JADBEB010000001.1"/>
</dbReference>
<dbReference type="SMART" id="SM00382">
    <property type="entry name" value="AAA"/>
    <property type="match status" value="1"/>
</dbReference>
<feature type="transmembrane region" description="Helical" evidence="7">
    <location>
        <begin position="21"/>
        <end position="43"/>
    </location>
</feature>
<dbReference type="InterPro" id="IPR003593">
    <property type="entry name" value="AAA+_ATPase"/>
</dbReference>
<dbReference type="AlphaFoldDB" id="A0A927MAH3"/>
<reference evidence="10" key="1">
    <citation type="submission" date="2020-10" db="EMBL/GenBank/DDBJ databases">
        <title>Sequencing the genomes of 1000 actinobacteria strains.</title>
        <authorList>
            <person name="Klenk H.-P."/>
        </authorList>
    </citation>
    <scope>NUCLEOTIDE SEQUENCE</scope>
    <source>
        <strain evidence="10">DSM 46832</strain>
    </source>
</reference>
<sequence length="564" mass="60843">MHRPAGALWRLRGALRPHRRALVLNAVLAAASMLAGILLPLLARRLLDDHALRGDTDGLPLIAVLTVLCAGGEAVLIALRRLAGSTTALAVEETMRHRLVGRVLTQPAAFHDRHTPAVLATRIVADLAVLRRFVSFGLPFLIINSLTVVVVVALLLWLSWPLGLLVGAATVPLAVLARRWEHSSREVTRQVQQDGETFADLLDESIQGVDTIQAFGRRDEFTARLEEAADRLRRSQRERARRWTALSTLVEGYPSAVLVMVIGAGGAAVWAGAVTVGTLIAFLTLWLFLLWPVQSLSGLMNQLQQAEAAAERVSELLHRPPVPATPPSFRPAKVGSRGAELLLDQVWFRYPQPGPDRRAGPAVLTGLDLRVAAGEQVTVVGAAGSGKSTLAALLTGLYEPSRGRILIDGTDLRHLPADRRAEVVAPVPEHPGLFAGTIGDNVRLGRPEADDAEVAEALRTAQASFVHDLRYGLDEPLTEAGLSLSGGQRRRLALARAFLCRPRLLVLDDPLVGLDPRTAQQVAAAVTERLGGTTVLWLTRHRPLAAFPGRVVRLQGGRIDGRLP</sequence>
<dbReference type="InterPro" id="IPR036640">
    <property type="entry name" value="ABC1_TM_sf"/>
</dbReference>
<proteinExistence type="predicted"/>
<dbReference type="PANTHER" id="PTHR43394">
    <property type="entry name" value="ATP-DEPENDENT PERMEASE MDL1, MITOCHONDRIAL"/>
    <property type="match status" value="1"/>
</dbReference>
<evidence type="ECO:0000256" key="7">
    <source>
        <dbReference type="SAM" id="Phobius"/>
    </source>
</evidence>
<feature type="domain" description="ABC transporter" evidence="8">
    <location>
        <begin position="341"/>
        <end position="563"/>
    </location>
</feature>
<dbReference type="InterPro" id="IPR027417">
    <property type="entry name" value="P-loop_NTPase"/>
</dbReference>
<evidence type="ECO:0000313" key="10">
    <source>
        <dbReference type="EMBL" id="MBE1489596.1"/>
    </source>
</evidence>
<evidence type="ECO:0000256" key="6">
    <source>
        <dbReference type="ARBA" id="ARBA00023136"/>
    </source>
</evidence>
<dbReference type="Pfam" id="PF00664">
    <property type="entry name" value="ABC_membrane"/>
    <property type="match status" value="1"/>
</dbReference>
<evidence type="ECO:0000256" key="1">
    <source>
        <dbReference type="ARBA" id="ARBA00004651"/>
    </source>
</evidence>
<keyword evidence="6 7" id="KW-0472">Membrane</keyword>
<evidence type="ECO:0000256" key="5">
    <source>
        <dbReference type="ARBA" id="ARBA00022989"/>
    </source>
</evidence>
<comment type="subcellular location">
    <subcellularLocation>
        <location evidence="1">Cell membrane</location>
        <topology evidence="1">Multi-pass membrane protein</topology>
    </subcellularLocation>
</comment>
<keyword evidence="2 7" id="KW-0812">Transmembrane</keyword>
<evidence type="ECO:0000256" key="2">
    <source>
        <dbReference type="ARBA" id="ARBA00022692"/>
    </source>
</evidence>
<comment type="caution">
    <text evidence="10">The sequence shown here is derived from an EMBL/GenBank/DDBJ whole genome shotgun (WGS) entry which is preliminary data.</text>
</comment>
<feature type="transmembrane region" description="Helical" evidence="7">
    <location>
        <begin position="58"/>
        <end position="79"/>
    </location>
</feature>
<dbReference type="SUPFAM" id="SSF90123">
    <property type="entry name" value="ABC transporter transmembrane region"/>
    <property type="match status" value="1"/>
</dbReference>
<evidence type="ECO:0000313" key="11">
    <source>
        <dbReference type="Proteomes" id="UP000649753"/>
    </source>
</evidence>
<organism evidence="10 11">
    <name type="scientific">Plantactinospora soyae</name>
    <dbReference type="NCBI Taxonomy" id="1544732"/>
    <lineage>
        <taxon>Bacteria</taxon>
        <taxon>Bacillati</taxon>
        <taxon>Actinomycetota</taxon>
        <taxon>Actinomycetes</taxon>
        <taxon>Micromonosporales</taxon>
        <taxon>Micromonosporaceae</taxon>
        <taxon>Plantactinospora</taxon>
    </lineage>
</organism>
<dbReference type="SUPFAM" id="SSF52540">
    <property type="entry name" value="P-loop containing nucleoside triphosphate hydrolases"/>
    <property type="match status" value="1"/>
</dbReference>
<feature type="domain" description="ABC transmembrane type-1" evidence="9">
    <location>
        <begin position="23"/>
        <end position="305"/>
    </location>
</feature>
<keyword evidence="11" id="KW-1185">Reference proteome</keyword>
<keyword evidence="4 10" id="KW-0067">ATP-binding</keyword>
<dbReference type="Gene3D" id="1.20.1560.10">
    <property type="entry name" value="ABC transporter type 1, transmembrane domain"/>
    <property type="match status" value="1"/>
</dbReference>
<keyword evidence="3" id="KW-0547">Nucleotide-binding</keyword>
<dbReference type="InterPro" id="IPR039421">
    <property type="entry name" value="Type_1_exporter"/>
</dbReference>
<dbReference type="GO" id="GO:0015421">
    <property type="term" value="F:ABC-type oligopeptide transporter activity"/>
    <property type="evidence" value="ECO:0007669"/>
    <property type="project" value="TreeGrafter"/>
</dbReference>
<dbReference type="GO" id="GO:0005886">
    <property type="term" value="C:plasma membrane"/>
    <property type="evidence" value="ECO:0007669"/>
    <property type="project" value="UniProtKB-SubCell"/>
</dbReference>
<feature type="transmembrane region" description="Helical" evidence="7">
    <location>
        <begin position="162"/>
        <end position="180"/>
    </location>
</feature>
<name>A0A927MAH3_9ACTN</name>
<dbReference type="Gene3D" id="3.40.50.300">
    <property type="entry name" value="P-loop containing nucleotide triphosphate hydrolases"/>
    <property type="match status" value="1"/>
</dbReference>
<dbReference type="EMBL" id="JADBEB010000001">
    <property type="protein sequence ID" value="MBE1489596.1"/>
    <property type="molecule type" value="Genomic_DNA"/>
</dbReference>
<keyword evidence="5 7" id="KW-1133">Transmembrane helix</keyword>
<feature type="transmembrane region" description="Helical" evidence="7">
    <location>
        <begin position="243"/>
        <end position="262"/>
    </location>
</feature>
<evidence type="ECO:0000259" key="9">
    <source>
        <dbReference type="PROSITE" id="PS50929"/>
    </source>
</evidence>
<evidence type="ECO:0000256" key="3">
    <source>
        <dbReference type="ARBA" id="ARBA00022741"/>
    </source>
</evidence>
<evidence type="ECO:0000259" key="8">
    <source>
        <dbReference type="PROSITE" id="PS50893"/>
    </source>
</evidence>
<dbReference type="PROSITE" id="PS50929">
    <property type="entry name" value="ABC_TM1F"/>
    <property type="match status" value="1"/>
</dbReference>
<dbReference type="GO" id="GO:0016887">
    <property type="term" value="F:ATP hydrolysis activity"/>
    <property type="evidence" value="ECO:0007669"/>
    <property type="project" value="InterPro"/>
</dbReference>
<dbReference type="InterPro" id="IPR003439">
    <property type="entry name" value="ABC_transporter-like_ATP-bd"/>
</dbReference>
<feature type="transmembrane region" description="Helical" evidence="7">
    <location>
        <begin position="133"/>
        <end position="156"/>
    </location>
</feature>
<dbReference type="GO" id="GO:0005524">
    <property type="term" value="F:ATP binding"/>
    <property type="evidence" value="ECO:0007669"/>
    <property type="project" value="UniProtKB-KW"/>
</dbReference>
<dbReference type="InterPro" id="IPR011527">
    <property type="entry name" value="ABC1_TM_dom"/>
</dbReference>
<dbReference type="Pfam" id="PF00005">
    <property type="entry name" value="ABC_tran"/>
    <property type="match status" value="1"/>
</dbReference>
<dbReference type="PROSITE" id="PS00211">
    <property type="entry name" value="ABC_TRANSPORTER_1"/>
    <property type="match status" value="1"/>
</dbReference>
<dbReference type="PANTHER" id="PTHR43394:SF1">
    <property type="entry name" value="ATP-BINDING CASSETTE SUB-FAMILY B MEMBER 10, MITOCHONDRIAL"/>
    <property type="match status" value="1"/>
</dbReference>
<evidence type="ECO:0000256" key="4">
    <source>
        <dbReference type="ARBA" id="ARBA00022840"/>
    </source>
</evidence>
<dbReference type="PROSITE" id="PS50893">
    <property type="entry name" value="ABC_TRANSPORTER_2"/>
    <property type="match status" value="1"/>
</dbReference>
<protein>
    <submittedName>
        <fullName evidence="10">ATP-binding cassette subfamily B protein</fullName>
    </submittedName>
</protein>
<feature type="transmembrane region" description="Helical" evidence="7">
    <location>
        <begin position="268"/>
        <end position="291"/>
    </location>
</feature>
<gene>
    <name evidence="10" type="ORF">H4W31_005234</name>
</gene>